<evidence type="ECO:0000313" key="3">
    <source>
        <dbReference type="Proteomes" id="UP000257109"/>
    </source>
</evidence>
<organism evidence="2 3">
    <name type="scientific">Mucuna pruriens</name>
    <name type="common">Velvet bean</name>
    <name type="synonym">Dolichos pruriens</name>
    <dbReference type="NCBI Taxonomy" id="157652"/>
    <lineage>
        <taxon>Eukaryota</taxon>
        <taxon>Viridiplantae</taxon>
        <taxon>Streptophyta</taxon>
        <taxon>Embryophyta</taxon>
        <taxon>Tracheophyta</taxon>
        <taxon>Spermatophyta</taxon>
        <taxon>Magnoliopsida</taxon>
        <taxon>eudicotyledons</taxon>
        <taxon>Gunneridae</taxon>
        <taxon>Pentapetalae</taxon>
        <taxon>rosids</taxon>
        <taxon>fabids</taxon>
        <taxon>Fabales</taxon>
        <taxon>Fabaceae</taxon>
        <taxon>Papilionoideae</taxon>
        <taxon>50 kb inversion clade</taxon>
        <taxon>NPAAA clade</taxon>
        <taxon>indigoferoid/millettioid clade</taxon>
        <taxon>Phaseoleae</taxon>
        <taxon>Mucuna</taxon>
    </lineage>
</organism>
<reference evidence="2" key="1">
    <citation type="submission" date="2018-05" db="EMBL/GenBank/DDBJ databases">
        <title>Draft genome of Mucuna pruriens seed.</title>
        <authorList>
            <person name="Nnadi N.E."/>
            <person name="Vos R."/>
            <person name="Hasami M.H."/>
            <person name="Devisetty U.K."/>
            <person name="Aguiy J.C."/>
        </authorList>
    </citation>
    <scope>NUCLEOTIDE SEQUENCE [LARGE SCALE GENOMIC DNA]</scope>
    <source>
        <strain evidence="2">JCA_2017</strain>
    </source>
</reference>
<feature type="non-terminal residue" evidence="2">
    <location>
        <position position="1"/>
    </location>
</feature>
<gene>
    <name evidence="2" type="ORF">CR513_11778</name>
</gene>
<sequence>MVSARLVVLGNKQKYGLDYDETFAPVAKMTTLPTLLALAALQSWPLYQMDVKNAFLHDDLKEEKQYSVSKSSIKAEYRTTFVACFEIIWLCGILTKLGFPQAQPTPLQADNTSAIQNAENPIYHE</sequence>
<evidence type="ECO:0000313" key="2">
    <source>
        <dbReference type="EMBL" id="RDY04501.1"/>
    </source>
</evidence>
<keyword evidence="3" id="KW-1185">Reference proteome</keyword>
<dbReference type="CDD" id="cd09272">
    <property type="entry name" value="RNase_HI_RT_Ty1"/>
    <property type="match status" value="1"/>
</dbReference>
<proteinExistence type="predicted"/>
<dbReference type="EMBL" id="QJKJ01002066">
    <property type="protein sequence ID" value="RDY04501.1"/>
    <property type="molecule type" value="Genomic_DNA"/>
</dbReference>
<dbReference type="AlphaFoldDB" id="A0A371HNX3"/>
<dbReference type="STRING" id="157652.A0A371HNX3"/>
<dbReference type="PANTHER" id="PTHR11439:SF497">
    <property type="entry name" value="CYSTEINE-RICH RLK (RECEPTOR-LIKE PROTEIN KINASE) 8"/>
    <property type="match status" value="1"/>
</dbReference>
<evidence type="ECO:0000259" key="1">
    <source>
        <dbReference type="Pfam" id="PF07727"/>
    </source>
</evidence>
<dbReference type="PANTHER" id="PTHR11439">
    <property type="entry name" value="GAG-POL-RELATED RETROTRANSPOSON"/>
    <property type="match status" value="1"/>
</dbReference>
<feature type="domain" description="Reverse transcriptase Ty1/copia-type" evidence="1">
    <location>
        <begin position="4"/>
        <end position="67"/>
    </location>
</feature>
<protein>
    <recommendedName>
        <fullName evidence="1">Reverse transcriptase Ty1/copia-type domain-containing protein</fullName>
    </recommendedName>
</protein>
<dbReference type="InterPro" id="IPR013103">
    <property type="entry name" value="RVT_2"/>
</dbReference>
<accession>A0A371HNX3</accession>
<comment type="caution">
    <text evidence="2">The sequence shown here is derived from an EMBL/GenBank/DDBJ whole genome shotgun (WGS) entry which is preliminary data.</text>
</comment>
<dbReference type="Pfam" id="PF07727">
    <property type="entry name" value="RVT_2"/>
    <property type="match status" value="1"/>
</dbReference>
<name>A0A371HNX3_MUCPR</name>
<dbReference type="Proteomes" id="UP000257109">
    <property type="component" value="Unassembled WGS sequence"/>
</dbReference>